<evidence type="ECO:0000256" key="3">
    <source>
        <dbReference type="ARBA" id="ARBA00019015"/>
    </source>
</evidence>
<evidence type="ECO:0000256" key="2">
    <source>
        <dbReference type="ARBA" id="ARBA00009677"/>
    </source>
</evidence>
<evidence type="ECO:0000256" key="1">
    <source>
        <dbReference type="ARBA" id="ARBA00004117"/>
    </source>
</evidence>
<sequence>MGIGSALYTGVSGLNTNGQAMTVIGNNLANTNTIAYKGSRTMFSDLLSSSVTGSGGTSQVGRGVGLSRVDNDFSQGTFESTSSGLDLAIEGNSFFLLSPSNDQSIHYSRAGSFKFNEGGYLVNPGGLRVQGIAYGADGELAGGDPSDIFLDGAGMIKGAATSEMIMNTNLDSNAKIFPIDFDASNTNSYNFSEELTLTGPATVPATVPPSNSTITAQTYYRKTAENSWECYYTAKETMADGTAGSSTAASIKAGEVEIDAAGNLVDTSSATTPKANFDPFATSIAWDDTGATTTAVTASTAGSPSSSIDKSLRENKSICTFDYKDPKTFTYSASVQIFDSLGNPHLISTYFRKTDDNTWDTYYSLEKEDGSVIPADPNAISLTQLRFGSEGQPVDSAGLPLDGPPTATTEEPIDWGNGSEPTPITVTFDTTQFNSSSKVISQEQNGYGAGNLSGVNIDEGGNVIAAYSNGKNRNIAAISLAKFQNPAGLTMEGNNLFAATGTSGAPRVGLPGPELGKVFTNSLEQSNVDMSVEFVRMITIQRGYQANSKIITTVDELLGELINLKR</sequence>
<dbReference type="InterPro" id="IPR037925">
    <property type="entry name" value="FlgE/F/G-like"/>
</dbReference>
<dbReference type="GO" id="GO:0009424">
    <property type="term" value="C:bacterial-type flagellum hook"/>
    <property type="evidence" value="ECO:0007669"/>
    <property type="project" value="TreeGrafter"/>
</dbReference>
<name>Q6AJT3_DESPS</name>
<dbReference type="GO" id="GO:0009425">
    <property type="term" value="C:bacterial-type flagellum basal body"/>
    <property type="evidence" value="ECO:0007669"/>
    <property type="project" value="UniProtKB-SubCell"/>
</dbReference>
<keyword evidence="11" id="KW-1185">Reference proteome</keyword>
<dbReference type="OrthoDB" id="9804559at2"/>
<feature type="domain" description="Flagellar hook protein FlgE D2" evidence="8">
    <location>
        <begin position="317"/>
        <end position="447"/>
    </location>
</feature>
<evidence type="ECO:0000259" key="8">
    <source>
        <dbReference type="Pfam" id="PF07559"/>
    </source>
</evidence>
<dbReference type="GO" id="GO:0071978">
    <property type="term" value="P:bacterial-type flagellum-dependent swarming motility"/>
    <property type="evidence" value="ECO:0007669"/>
    <property type="project" value="TreeGrafter"/>
</dbReference>
<evidence type="ECO:0000313" key="10">
    <source>
        <dbReference type="EMBL" id="CAG37393.1"/>
    </source>
</evidence>
<feature type="domain" description="Flagellar basal body rod protein N-terminal" evidence="6">
    <location>
        <begin position="7"/>
        <end position="37"/>
    </location>
</feature>
<evidence type="ECO:0000259" key="9">
    <source>
        <dbReference type="Pfam" id="PF22692"/>
    </source>
</evidence>
<dbReference type="InterPro" id="IPR011491">
    <property type="entry name" value="FlgE_D2"/>
</dbReference>
<reference evidence="11" key="1">
    <citation type="journal article" date="2004" name="Environ. Microbiol.">
        <title>The genome of Desulfotalea psychrophila, a sulfate-reducing bacterium from permanently cold Arctic sediments.</title>
        <authorList>
            <person name="Rabus R."/>
            <person name="Ruepp A."/>
            <person name="Frickey T."/>
            <person name="Rattei T."/>
            <person name="Fartmann B."/>
            <person name="Stark M."/>
            <person name="Bauer M."/>
            <person name="Zibat A."/>
            <person name="Lombardot T."/>
            <person name="Becker I."/>
            <person name="Amann J."/>
            <person name="Gellner K."/>
            <person name="Teeling H."/>
            <person name="Leuschner W.D."/>
            <person name="Gloeckner F.-O."/>
            <person name="Lupas A.N."/>
            <person name="Amann R."/>
            <person name="Klenk H.-P."/>
        </authorList>
    </citation>
    <scope>NUCLEOTIDE SEQUENCE [LARGE SCALE GENOMIC DNA]</scope>
    <source>
        <strain evidence="11">DSM 12343 / LSv54</strain>
    </source>
</reference>
<dbReference type="Pfam" id="PF22692">
    <property type="entry name" value="LlgE_F_G_D1"/>
    <property type="match status" value="1"/>
</dbReference>
<dbReference type="RefSeq" id="WP_011189905.1">
    <property type="nucleotide sequence ID" value="NC_006138.1"/>
</dbReference>
<evidence type="ECO:0000256" key="4">
    <source>
        <dbReference type="ARBA" id="ARBA00023143"/>
    </source>
</evidence>
<comment type="similarity">
    <text evidence="2 5">Belongs to the flagella basal body rod proteins family.</text>
</comment>
<dbReference type="STRING" id="177439.DP2664"/>
<proteinExistence type="inferred from homology"/>
<dbReference type="InterPro" id="IPR053967">
    <property type="entry name" value="LlgE_F_G-like_D1"/>
</dbReference>
<dbReference type="KEGG" id="dps:DP2664"/>
<dbReference type="Proteomes" id="UP000000602">
    <property type="component" value="Chromosome"/>
</dbReference>
<evidence type="ECO:0000259" key="7">
    <source>
        <dbReference type="Pfam" id="PF06429"/>
    </source>
</evidence>
<dbReference type="PANTHER" id="PTHR30435:SF1">
    <property type="entry name" value="FLAGELLAR HOOK PROTEIN FLGE"/>
    <property type="match status" value="1"/>
</dbReference>
<dbReference type="eggNOG" id="COG1749">
    <property type="taxonomic scope" value="Bacteria"/>
</dbReference>
<keyword evidence="4 5" id="KW-0975">Bacterial flagellum</keyword>
<dbReference type="InterPro" id="IPR010930">
    <property type="entry name" value="Flg_bb/hook_C_dom"/>
</dbReference>
<evidence type="ECO:0000256" key="5">
    <source>
        <dbReference type="RuleBase" id="RU362116"/>
    </source>
</evidence>
<dbReference type="HOGENOM" id="CLU_013687_2_4_7"/>
<dbReference type="Pfam" id="PF06429">
    <property type="entry name" value="Flg_bbr_C"/>
    <property type="match status" value="1"/>
</dbReference>
<dbReference type="AlphaFoldDB" id="Q6AJT3"/>
<feature type="domain" description="Flagellar basal-body/hook protein C-terminal" evidence="7">
    <location>
        <begin position="522"/>
        <end position="564"/>
    </location>
</feature>
<dbReference type="SUPFAM" id="SSF117143">
    <property type="entry name" value="Flagellar hook protein flgE"/>
    <property type="match status" value="2"/>
</dbReference>
<dbReference type="InterPro" id="IPR037058">
    <property type="entry name" value="Falgellar_hook_FlgE_sf"/>
</dbReference>
<protein>
    <recommendedName>
        <fullName evidence="3 5">Flagellar hook protein FlgE</fullName>
    </recommendedName>
</protein>
<feature type="domain" description="Flagellar hook protein FlgE D2" evidence="8">
    <location>
        <begin position="215"/>
        <end position="294"/>
    </location>
</feature>
<dbReference type="EMBL" id="CR522870">
    <property type="protein sequence ID" value="CAG37393.1"/>
    <property type="molecule type" value="Genomic_DNA"/>
</dbReference>
<comment type="subcellular location">
    <subcellularLocation>
        <location evidence="1 5">Bacterial flagellum basal body</location>
    </subcellularLocation>
</comment>
<keyword evidence="10" id="KW-0966">Cell projection</keyword>
<dbReference type="Pfam" id="PF07559">
    <property type="entry name" value="FlgE_D2"/>
    <property type="match status" value="2"/>
</dbReference>
<dbReference type="Gene3D" id="2.60.98.20">
    <property type="entry name" value="Flagellar hook protein FlgE"/>
    <property type="match status" value="2"/>
</dbReference>
<organism evidence="10 11">
    <name type="scientific">Desulfotalea psychrophila (strain LSv54 / DSM 12343)</name>
    <dbReference type="NCBI Taxonomy" id="177439"/>
    <lineage>
        <taxon>Bacteria</taxon>
        <taxon>Pseudomonadati</taxon>
        <taxon>Thermodesulfobacteriota</taxon>
        <taxon>Desulfobulbia</taxon>
        <taxon>Desulfobulbales</taxon>
        <taxon>Desulfocapsaceae</taxon>
        <taxon>Desulfotalea</taxon>
    </lineage>
</organism>
<dbReference type="InterPro" id="IPR020013">
    <property type="entry name" value="Flagellar_FlgE/F/G"/>
</dbReference>
<dbReference type="GO" id="GO:0005829">
    <property type="term" value="C:cytosol"/>
    <property type="evidence" value="ECO:0007669"/>
    <property type="project" value="TreeGrafter"/>
</dbReference>
<accession>Q6AJT3</accession>
<keyword evidence="10" id="KW-0282">Flagellum</keyword>
<dbReference type="InterPro" id="IPR019776">
    <property type="entry name" value="Flagellar_basal_body_rod_CS"/>
</dbReference>
<keyword evidence="10" id="KW-0969">Cilium</keyword>
<evidence type="ECO:0000259" key="6">
    <source>
        <dbReference type="Pfam" id="PF00460"/>
    </source>
</evidence>
<dbReference type="Pfam" id="PF00460">
    <property type="entry name" value="Flg_bb_rod"/>
    <property type="match status" value="1"/>
</dbReference>
<feature type="domain" description="Flagellar hook protein FlgE/F/G-like D1" evidence="9">
    <location>
        <begin position="88"/>
        <end position="131"/>
    </location>
</feature>
<dbReference type="InterPro" id="IPR001444">
    <property type="entry name" value="Flag_bb_rod_N"/>
</dbReference>
<dbReference type="PROSITE" id="PS00588">
    <property type="entry name" value="FLAGELLA_BB_ROD"/>
    <property type="match status" value="1"/>
</dbReference>
<evidence type="ECO:0000313" key="11">
    <source>
        <dbReference type="Proteomes" id="UP000000602"/>
    </source>
</evidence>
<gene>
    <name evidence="10" type="ordered locus">DP2664</name>
</gene>
<dbReference type="PANTHER" id="PTHR30435">
    <property type="entry name" value="FLAGELLAR PROTEIN"/>
    <property type="match status" value="1"/>
</dbReference>
<comment type="function">
    <text evidence="5">A flexible structure which links the flagellar filament to the drive apparatus in the basal body.</text>
</comment>
<dbReference type="NCBIfam" id="TIGR03506">
    <property type="entry name" value="FlgEFG_subfam"/>
    <property type="match status" value="2"/>
</dbReference>